<protein>
    <submittedName>
        <fullName evidence="1">Uncharacterized protein</fullName>
    </submittedName>
</protein>
<reference evidence="1 2" key="1">
    <citation type="submission" date="2016-04" db="EMBL/GenBank/DDBJ databases">
        <title>A degradative enzymes factory behind the ericoid mycorrhizal symbiosis.</title>
        <authorList>
            <consortium name="DOE Joint Genome Institute"/>
            <person name="Martino E."/>
            <person name="Morin E."/>
            <person name="Grelet G."/>
            <person name="Kuo A."/>
            <person name="Kohler A."/>
            <person name="Daghino S."/>
            <person name="Barry K."/>
            <person name="Choi C."/>
            <person name="Cichocki N."/>
            <person name="Clum A."/>
            <person name="Copeland A."/>
            <person name="Hainaut M."/>
            <person name="Haridas S."/>
            <person name="Labutti K."/>
            <person name="Lindquist E."/>
            <person name="Lipzen A."/>
            <person name="Khouja H.-R."/>
            <person name="Murat C."/>
            <person name="Ohm R."/>
            <person name="Olson A."/>
            <person name="Spatafora J."/>
            <person name="Veneault-Fourrey C."/>
            <person name="Henrissat B."/>
            <person name="Grigoriev I."/>
            <person name="Martin F."/>
            <person name="Perotto S."/>
        </authorList>
    </citation>
    <scope>NUCLEOTIDE SEQUENCE [LARGE SCALE GENOMIC DNA]</scope>
    <source>
        <strain evidence="1 2">E</strain>
    </source>
</reference>
<dbReference type="RefSeq" id="XP_024737273.1">
    <property type="nucleotide sequence ID" value="XM_024880154.1"/>
</dbReference>
<dbReference type="GeneID" id="36588231"/>
<organism evidence="1 2">
    <name type="scientific">Hyaloscypha bicolor E</name>
    <dbReference type="NCBI Taxonomy" id="1095630"/>
    <lineage>
        <taxon>Eukaryota</taxon>
        <taxon>Fungi</taxon>
        <taxon>Dikarya</taxon>
        <taxon>Ascomycota</taxon>
        <taxon>Pezizomycotina</taxon>
        <taxon>Leotiomycetes</taxon>
        <taxon>Helotiales</taxon>
        <taxon>Hyaloscyphaceae</taxon>
        <taxon>Hyaloscypha</taxon>
        <taxon>Hyaloscypha bicolor</taxon>
    </lineage>
</organism>
<accession>A0A2J6TBG1</accession>
<dbReference type="Proteomes" id="UP000235371">
    <property type="component" value="Unassembled WGS sequence"/>
</dbReference>
<gene>
    <name evidence="1" type="ORF">K444DRAFT_612542</name>
</gene>
<dbReference type="InParanoid" id="A0A2J6TBG1"/>
<name>A0A2J6TBG1_9HELO</name>
<evidence type="ECO:0000313" key="2">
    <source>
        <dbReference type="Proteomes" id="UP000235371"/>
    </source>
</evidence>
<keyword evidence="2" id="KW-1185">Reference proteome</keyword>
<dbReference type="AlphaFoldDB" id="A0A2J6TBG1"/>
<dbReference type="EMBL" id="KZ613790">
    <property type="protein sequence ID" value="PMD60369.1"/>
    <property type="molecule type" value="Genomic_DNA"/>
</dbReference>
<sequence>MRRPISPQSKSDGIKPHSAKSLFVLHVNHPLLPSSEVGFYRLSTTSAGRYRPKVCHRHLPRLSEVSATAKEIKKKSDRFDGLGISSLILFLASQVMLNSFDAQSFDAHSALRAACRTFASFDTVAVASFAGRRHIFV</sequence>
<proteinExistence type="predicted"/>
<evidence type="ECO:0000313" key="1">
    <source>
        <dbReference type="EMBL" id="PMD60369.1"/>
    </source>
</evidence>